<protein>
    <submittedName>
        <fullName evidence="1">Uncharacterized protein</fullName>
    </submittedName>
</protein>
<dbReference type="Proteomes" id="UP000287651">
    <property type="component" value="Unassembled WGS sequence"/>
</dbReference>
<sequence>VSRLFHSGAPVGFGSLLSSFRTGNLLVCCGFAALDGRLIVDWRGYGGRGKWVVAITTQEEGKSLKEHGFGSCFLLLDALFGATALPLFVRGNALAFWYKLRRRLNNNSLSGPCPDSLSNIKGLTLVYVLFSNSA</sequence>
<comment type="caution">
    <text evidence="1">The sequence shown here is derived from an EMBL/GenBank/DDBJ whole genome shotgun (WGS) entry which is preliminary data.</text>
</comment>
<accession>A0A427A9Z8</accession>
<name>A0A427A9Z8_ENSVE</name>
<dbReference type="AlphaFoldDB" id="A0A427A9Z8"/>
<evidence type="ECO:0000313" key="2">
    <source>
        <dbReference type="Proteomes" id="UP000287651"/>
    </source>
</evidence>
<reference evidence="1 2" key="1">
    <citation type="journal article" date="2014" name="Agronomy (Basel)">
        <title>A Draft Genome Sequence for Ensete ventricosum, the Drought-Tolerant Tree Against Hunger.</title>
        <authorList>
            <person name="Harrison J."/>
            <person name="Moore K.A."/>
            <person name="Paszkiewicz K."/>
            <person name="Jones T."/>
            <person name="Grant M."/>
            <person name="Ambacheew D."/>
            <person name="Muzemil S."/>
            <person name="Studholme D.J."/>
        </authorList>
    </citation>
    <scope>NUCLEOTIDE SEQUENCE [LARGE SCALE GENOMIC DNA]</scope>
</reference>
<evidence type="ECO:0000313" key="1">
    <source>
        <dbReference type="EMBL" id="RRT73036.1"/>
    </source>
</evidence>
<dbReference type="EMBL" id="AMZH03003217">
    <property type="protein sequence ID" value="RRT73036.1"/>
    <property type="molecule type" value="Genomic_DNA"/>
</dbReference>
<feature type="non-terminal residue" evidence="1">
    <location>
        <position position="1"/>
    </location>
</feature>
<gene>
    <name evidence="1" type="ORF">B296_00024587</name>
</gene>
<organism evidence="1 2">
    <name type="scientific">Ensete ventricosum</name>
    <name type="common">Abyssinian banana</name>
    <name type="synonym">Musa ensete</name>
    <dbReference type="NCBI Taxonomy" id="4639"/>
    <lineage>
        <taxon>Eukaryota</taxon>
        <taxon>Viridiplantae</taxon>
        <taxon>Streptophyta</taxon>
        <taxon>Embryophyta</taxon>
        <taxon>Tracheophyta</taxon>
        <taxon>Spermatophyta</taxon>
        <taxon>Magnoliopsida</taxon>
        <taxon>Liliopsida</taxon>
        <taxon>Zingiberales</taxon>
        <taxon>Musaceae</taxon>
        <taxon>Ensete</taxon>
    </lineage>
</organism>
<proteinExistence type="predicted"/>